<dbReference type="HOGENOM" id="CLU_3247947_0_0_9"/>
<protein>
    <submittedName>
        <fullName evidence="2">Uncharacterized protein</fullName>
    </submittedName>
</protein>
<feature type="transmembrane region" description="Helical" evidence="1">
    <location>
        <begin position="6"/>
        <end position="22"/>
    </location>
</feature>
<name>C0CIL7_BLAHS</name>
<comment type="caution">
    <text evidence="2">The sequence shown here is derived from an EMBL/GenBank/DDBJ whole genome shotgun (WGS) entry which is preliminary data.</text>
</comment>
<dbReference type="EMBL" id="ACBZ01000024">
    <property type="protein sequence ID" value="EEG50400.1"/>
    <property type="molecule type" value="Genomic_DNA"/>
</dbReference>
<evidence type="ECO:0000313" key="3">
    <source>
        <dbReference type="Proteomes" id="UP000003100"/>
    </source>
</evidence>
<evidence type="ECO:0000256" key="1">
    <source>
        <dbReference type="SAM" id="Phobius"/>
    </source>
</evidence>
<keyword evidence="1" id="KW-0472">Membrane</keyword>
<keyword evidence="1" id="KW-1133">Transmembrane helix</keyword>
<accession>C0CIL7</accession>
<dbReference type="PATRIC" id="fig|476272.21.peg.3685"/>
<evidence type="ECO:0000313" key="2">
    <source>
        <dbReference type="EMBL" id="EEG50400.1"/>
    </source>
</evidence>
<dbReference type="Proteomes" id="UP000003100">
    <property type="component" value="Unassembled WGS sequence"/>
</dbReference>
<gene>
    <name evidence="2" type="ORF">RUMHYD_00681</name>
</gene>
<sequence>MYREYYSIIVVRMVVGIFLYGARWHSVKCSRYCCYWLFTCGS</sequence>
<keyword evidence="1" id="KW-0812">Transmembrane</keyword>
<proteinExistence type="predicted"/>
<keyword evidence="3" id="KW-1185">Reference proteome</keyword>
<organism evidence="2 3">
    <name type="scientific">Blautia hydrogenotrophica (strain DSM 10507 / JCM 14656 / S5a33)</name>
    <name type="common">Ruminococcus hydrogenotrophicus</name>
    <dbReference type="NCBI Taxonomy" id="476272"/>
    <lineage>
        <taxon>Bacteria</taxon>
        <taxon>Bacillati</taxon>
        <taxon>Bacillota</taxon>
        <taxon>Clostridia</taxon>
        <taxon>Lachnospirales</taxon>
        <taxon>Lachnospiraceae</taxon>
        <taxon>Blautia</taxon>
    </lineage>
</organism>
<reference evidence="2 3" key="2">
    <citation type="submission" date="2009-02" db="EMBL/GenBank/DDBJ databases">
        <title>Draft genome sequence of Blautia hydrogenotrophica DSM 10507 (Ruminococcus hydrogenotrophicus DSM 10507).</title>
        <authorList>
            <person name="Sudarsanam P."/>
            <person name="Ley R."/>
            <person name="Guruge J."/>
            <person name="Turnbaugh P.J."/>
            <person name="Mahowald M."/>
            <person name="Liep D."/>
            <person name="Gordon J."/>
        </authorList>
    </citation>
    <scope>NUCLEOTIDE SEQUENCE [LARGE SCALE GENOMIC DNA]</scope>
    <source>
        <strain evidence="3">DSM 10507 / JCM 14656 / S5a33</strain>
    </source>
</reference>
<dbReference type="AlphaFoldDB" id="C0CIL7"/>
<reference evidence="2 3" key="1">
    <citation type="submission" date="2009-01" db="EMBL/GenBank/DDBJ databases">
        <authorList>
            <person name="Fulton L."/>
            <person name="Clifton S."/>
            <person name="Fulton B."/>
            <person name="Xu J."/>
            <person name="Minx P."/>
            <person name="Pepin K.H."/>
            <person name="Johnson M."/>
            <person name="Bhonagiri V."/>
            <person name="Nash W.E."/>
            <person name="Mardis E.R."/>
            <person name="Wilson R.K."/>
        </authorList>
    </citation>
    <scope>NUCLEOTIDE SEQUENCE [LARGE SCALE GENOMIC DNA]</scope>
    <source>
        <strain evidence="3">DSM 10507 / JCM 14656 / S5a33</strain>
    </source>
</reference>